<evidence type="ECO:0000256" key="1">
    <source>
        <dbReference type="SAM" id="Phobius"/>
    </source>
</evidence>
<feature type="transmembrane region" description="Helical" evidence="1">
    <location>
        <begin position="427"/>
        <end position="445"/>
    </location>
</feature>
<gene>
    <name evidence="2" type="ORF">H103_00214</name>
</gene>
<feature type="transmembrane region" description="Helical" evidence="1">
    <location>
        <begin position="64"/>
        <end position="83"/>
    </location>
</feature>
<keyword evidence="1" id="KW-1133">Transmembrane helix</keyword>
<dbReference type="HOGENOM" id="CLU_035163_0_0_1"/>
<feature type="transmembrane region" description="Helical" evidence="1">
    <location>
        <begin position="21"/>
        <end position="44"/>
    </location>
</feature>
<organism evidence="2">
    <name type="scientific">Trichophyton rubrum CBS 288.86</name>
    <dbReference type="NCBI Taxonomy" id="1215330"/>
    <lineage>
        <taxon>Eukaryota</taxon>
        <taxon>Fungi</taxon>
        <taxon>Dikarya</taxon>
        <taxon>Ascomycota</taxon>
        <taxon>Pezizomycotina</taxon>
        <taxon>Eurotiomycetes</taxon>
        <taxon>Eurotiomycetidae</taxon>
        <taxon>Onygenales</taxon>
        <taxon>Arthrodermataceae</taxon>
        <taxon>Trichophyton</taxon>
    </lineage>
</organism>
<reference evidence="2" key="1">
    <citation type="submission" date="2014-02" db="EMBL/GenBank/DDBJ databases">
        <title>The Genome Sequence of Trichophyton rubrum (morphotype fischeri) CBS 288.86.</title>
        <authorList>
            <consortium name="The Broad Institute Genomics Platform"/>
            <person name="Cuomo C.A."/>
            <person name="White T.C."/>
            <person name="Graser Y."/>
            <person name="Martinez-Rossi N."/>
            <person name="Heitman J."/>
            <person name="Young S.K."/>
            <person name="Zeng Q."/>
            <person name="Gargeya S."/>
            <person name="Abouelleil A."/>
            <person name="Alvarado L."/>
            <person name="Chapman S.B."/>
            <person name="Gainer-Dewar J."/>
            <person name="Goldberg J."/>
            <person name="Griggs A."/>
            <person name="Gujja S."/>
            <person name="Hansen M."/>
            <person name="Howarth C."/>
            <person name="Imamovic A."/>
            <person name="Larimer J."/>
            <person name="Martinez D."/>
            <person name="Murphy C."/>
            <person name="Pearson M.D."/>
            <person name="Persinoti G."/>
            <person name="Poon T."/>
            <person name="Priest M."/>
            <person name="Roberts A.D."/>
            <person name="Saif S."/>
            <person name="Shea T.D."/>
            <person name="Sykes S.N."/>
            <person name="Wortman J."/>
            <person name="Nusbaum C."/>
            <person name="Birren B."/>
        </authorList>
    </citation>
    <scope>NUCLEOTIDE SEQUENCE [LARGE SCALE GENOMIC DNA]</scope>
    <source>
        <strain evidence="2">CBS 288.86</strain>
    </source>
</reference>
<dbReference type="OrthoDB" id="5144532at2759"/>
<proteinExistence type="predicted"/>
<keyword evidence="1" id="KW-0472">Membrane</keyword>
<keyword evidence="1" id="KW-0812">Transmembrane</keyword>
<dbReference type="AlphaFoldDB" id="A0A022WHE1"/>
<dbReference type="Proteomes" id="UP000023758">
    <property type="component" value="Unassembled WGS sequence"/>
</dbReference>
<accession>A0A022WHE1</accession>
<name>A0A022WHE1_TRIRU</name>
<protein>
    <submittedName>
        <fullName evidence="2">Uncharacterized protein</fullName>
    </submittedName>
</protein>
<evidence type="ECO:0000313" key="2">
    <source>
        <dbReference type="EMBL" id="EZF57493.1"/>
    </source>
</evidence>
<dbReference type="EMBL" id="KK207685">
    <property type="protein sequence ID" value="EZF57493.1"/>
    <property type="molecule type" value="Genomic_DNA"/>
</dbReference>
<sequence>MDFFTRFYTAYSRPVKIAISISLALVILFAYILLIVLFTSPQALRIDSLLYVGEDPATRTRFTPQVAVTLLSAILTGATIALVTRCVDESLWNHLTPSTAADRLTAAESRNLALWSVSAVARIRYLFIGGSWALRLSAVMLLAGAAVNPILVSGISQTLDSTFETAFQPRNKSYNDFSGFLDDVNTWYASGTTRDLLGEAAFLTSLHSLNAPAAHVCNTPLCRANARMAGFQASCTSDKIPNPDRIGLKPSSFKNIRRQLFCSHKRGSRDRDVCVDLESSDPETAAMFTNQRATDTDGDFTTIFGAYVYNWYTGQEERFIYTVDCRVGYGWVNVTQVGSNPPEVIRSSFQVNFSGGAYGANGEKIVTYPIGVALLGWKNTTDGPTVAQRIERAWDMNNIFAFGRSIDRIDLSTTIETRVNKYVYNKLALFILIVPFLASILGVWNRWHVLSDELMLGYDPVRIVRCGPLYGVDPATTGEELDKMVVARYMQADMDGEQRYQFVASGVEFVAELRTPKHG</sequence>